<sequence>MVAILNSMTRIIAGIPVPNTAMINASIALAEAELPYQGYSHVMRAWLNGQAMLNRLPPSNRSKIDHEAVGVATILHDLGWSNNTEIVSNDKTFEVDGAIAAAKFIRREGGAAWDDQRIQLVWDAIALHTNALIYPYKELEVQYTAAGTVTELLGPELAKQTLGDIVTATQADWDRIIAEIPRPPGRKKYFYDLMIGFCTTKPQVTYGTFQGDWGERYVKNYTRVGHRQIDLMDRILQD</sequence>
<dbReference type="AlphaFoldDB" id="A0A7C8I1M7"/>
<protein>
    <submittedName>
        <fullName evidence="1">Uncharacterized protein</fullName>
    </submittedName>
</protein>
<evidence type="ECO:0000313" key="2">
    <source>
        <dbReference type="Proteomes" id="UP000481861"/>
    </source>
</evidence>
<gene>
    <name evidence="1" type="ORF">BDV95DRAFT_579869</name>
</gene>
<comment type="caution">
    <text evidence="1">The sequence shown here is derived from an EMBL/GenBank/DDBJ whole genome shotgun (WGS) entry which is preliminary data.</text>
</comment>
<dbReference type="CDD" id="cd00077">
    <property type="entry name" value="HDc"/>
    <property type="match status" value="1"/>
</dbReference>
<accession>A0A7C8I1M7</accession>
<dbReference type="Proteomes" id="UP000481861">
    <property type="component" value="Unassembled WGS sequence"/>
</dbReference>
<dbReference type="PANTHER" id="PTHR35569">
    <property type="entry name" value="CYANAMIDE HYDRATASE DDI2-RELATED"/>
    <property type="match status" value="1"/>
</dbReference>
<organism evidence="1 2">
    <name type="scientific">Massariosphaeria phaeospora</name>
    <dbReference type="NCBI Taxonomy" id="100035"/>
    <lineage>
        <taxon>Eukaryota</taxon>
        <taxon>Fungi</taxon>
        <taxon>Dikarya</taxon>
        <taxon>Ascomycota</taxon>
        <taxon>Pezizomycotina</taxon>
        <taxon>Dothideomycetes</taxon>
        <taxon>Pleosporomycetidae</taxon>
        <taxon>Pleosporales</taxon>
        <taxon>Pleosporales incertae sedis</taxon>
        <taxon>Massariosphaeria</taxon>
    </lineage>
</organism>
<evidence type="ECO:0000313" key="1">
    <source>
        <dbReference type="EMBL" id="KAF2868449.1"/>
    </source>
</evidence>
<reference evidence="1 2" key="1">
    <citation type="submission" date="2020-01" db="EMBL/GenBank/DDBJ databases">
        <authorList>
            <consortium name="DOE Joint Genome Institute"/>
            <person name="Haridas S."/>
            <person name="Albert R."/>
            <person name="Binder M."/>
            <person name="Bloem J."/>
            <person name="Labutti K."/>
            <person name="Salamov A."/>
            <person name="Andreopoulos B."/>
            <person name="Baker S.E."/>
            <person name="Barry K."/>
            <person name="Bills G."/>
            <person name="Bluhm B.H."/>
            <person name="Cannon C."/>
            <person name="Castanera R."/>
            <person name="Culley D.E."/>
            <person name="Daum C."/>
            <person name="Ezra D."/>
            <person name="Gonzalez J.B."/>
            <person name="Henrissat B."/>
            <person name="Kuo A."/>
            <person name="Liang C."/>
            <person name="Lipzen A."/>
            <person name="Lutzoni F."/>
            <person name="Magnuson J."/>
            <person name="Mondo S."/>
            <person name="Nolan M."/>
            <person name="Ohm R."/>
            <person name="Pangilinan J."/>
            <person name="Park H.-J.H."/>
            <person name="Ramirez L."/>
            <person name="Alfaro M."/>
            <person name="Sun H."/>
            <person name="Tritt A."/>
            <person name="Yoshinaga Y."/>
            <person name="Zwiers L.-H.L."/>
            <person name="Turgeon B.G."/>
            <person name="Goodwin S.B."/>
            <person name="Spatafora J.W."/>
            <person name="Crous P.W."/>
            <person name="Grigoriev I.V."/>
        </authorList>
    </citation>
    <scope>NUCLEOTIDE SEQUENCE [LARGE SCALE GENOMIC DNA]</scope>
    <source>
        <strain evidence="1 2">CBS 611.86</strain>
    </source>
</reference>
<dbReference type="OrthoDB" id="2378324at2759"/>
<dbReference type="EMBL" id="JAADJZ010000019">
    <property type="protein sequence ID" value="KAF2868449.1"/>
    <property type="molecule type" value="Genomic_DNA"/>
</dbReference>
<proteinExistence type="predicted"/>
<dbReference type="PANTHER" id="PTHR35569:SF1">
    <property type="entry name" value="CYANAMIDE HYDRATASE DDI2-RELATED"/>
    <property type="match status" value="1"/>
</dbReference>
<keyword evidence="2" id="KW-1185">Reference proteome</keyword>
<dbReference type="SUPFAM" id="SSF109604">
    <property type="entry name" value="HD-domain/PDEase-like"/>
    <property type="match status" value="1"/>
</dbReference>
<dbReference type="InterPro" id="IPR003607">
    <property type="entry name" value="HD/PDEase_dom"/>
</dbReference>
<dbReference type="Gene3D" id="1.10.3210.10">
    <property type="entry name" value="Hypothetical protein af1432"/>
    <property type="match status" value="1"/>
</dbReference>
<name>A0A7C8I1M7_9PLEO</name>